<keyword evidence="2" id="KW-1185">Reference proteome</keyword>
<evidence type="ECO:0000313" key="2">
    <source>
        <dbReference type="Proteomes" id="UP001236404"/>
    </source>
</evidence>
<name>A0ABT7TS25_9MICO</name>
<dbReference type="EMBL" id="JAUCMN010000004">
    <property type="protein sequence ID" value="MDM7891629.1"/>
    <property type="molecule type" value="Genomic_DNA"/>
</dbReference>
<reference evidence="1 2" key="1">
    <citation type="submission" date="2023-06" db="EMBL/GenBank/DDBJ databases">
        <authorList>
            <person name="Feng G."/>
            <person name="Li J."/>
            <person name="Zhu H."/>
        </authorList>
    </citation>
    <scope>NUCLEOTIDE SEQUENCE [LARGE SCALE GENOMIC DNA]</scope>
    <source>
        <strain evidence="1 2">RHCKG28</strain>
    </source>
</reference>
<accession>A0ABT7TS25</accession>
<comment type="caution">
    <text evidence="1">The sequence shown here is derived from an EMBL/GenBank/DDBJ whole genome shotgun (WGS) entry which is preliminary data.</text>
</comment>
<sequence>MHDDTTTPTLPERPANDLCTSVFDRWRCGLAHDHAGLHTAVETGATTSWNDAVAGRTLREI</sequence>
<evidence type="ECO:0000313" key="1">
    <source>
        <dbReference type="EMBL" id="MDM7891629.1"/>
    </source>
</evidence>
<proteinExistence type="predicted"/>
<dbReference type="RefSeq" id="WP_289473397.1">
    <property type="nucleotide sequence ID" value="NZ_JAUCMN010000004.1"/>
</dbReference>
<gene>
    <name evidence="1" type="ORF">QUG93_08025</name>
</gene>
<protein>
    <submittedName>
        <fullName evidence="1">Uncharacterized protein</fullName>
    </submittedName>
</protein>
<dbReference type="Proteomes" id="UP001236404">
    <property type="component" value="Unassembled WGS sequence"/>
</dbReference>
<organism evidence="1 2">
    <name type="scientific">Curtobacterium caseinilyticum</name>
    <dbReference type="NCBI Taxonomy" id="3055137"/>
    <lineage>
        <taxon>Bacteria</taxon>
        <taxon>Bacillati</taxon>
        <taxon>Actinomycetota</taxon>
        <taxon>Actinomycetes</taxon>
        <taxon>Micrococcales</taxon>
        <taxon>Microbacteriaceae</taxon>
        <taxon>Curtobacterium</taxon>
    </lineage>
</organism>